<accession>A0A0G1Z3P7</accession>
<evidence type="ECO:0000313" key="1">
    <source>
        <dbReference type="EMBL" id="KKW13419.1"/>
    </source>
</evidence>
<organism evidence="1 2">
    <name type="scientific">Candidatus Gottesmanbacteria bacterium GW2011_GWB1_49_7</name>
    <dbReference type="NCBI Taxonomy" id="1618448"/>
    <lineage>
        <taxon>Bacteria</taxon>
        <taxon>Candidatus Gottesmaniibacteriota</taxon>
    </lineage>
</organism>
<dbReference type="AlphaFoldDB" id="A0A0G1Z3P7"/>
<reference evidence="1 2" key="1">
    <citation type="journal article" date="2015" name="Nature">
        <title>rRNA introns, odd ribosomes, and small enigmatic genomes across a large radiation of phyla.</title>
        <authorList>
            <person name="Brown C.T."/>
            <person name="Hug L.A."/>
            <person name="Thomas B.C."/>
            <person name="Sharon I."/>
            <person name="Castelle C.J."/>
            <person name="Singh A."/>
            <person name="Wilkins M.J."/>
            <person name="Williams K.H."/>
            <person name="Banfield J.F."/>
        </authorList>
    </citation>
    <scope>NUCLEOTIDE SEQUENCE [LARGE SCALE GENOMIC DNA]</scope>
</reference>
<gene>
    <name evidence="1" type="ORF">UY48_C0001G0040</name>
</gene>
<name>A0A0G1Z3P7_9BACT</name>
<dbReference type="Proteomes" id="UP000034588">
    <property type="component" value="Unassembled WGS sequence"/>
</dbReference>
<dbReference type="EMBL" id="LCQD01000001">
    <property type="protein sequence ID" value="KKW13419.1"/>
    <property type="molecule type" value="Genomic_DNA"/>
</dbReference>
<evidence type="ECO:0000313" key="2">
    <source>
        <dbReference type="Proteomes" id="UP000034588"/>
    </source>
</evidence>
<comment type="caution">
    <text evidence="1">The sequence shown here is derived from an EMBL/GenBank/DDBJ whole genome shotgun (WGS) entry which is preliminary data.</text>
</comment>
<proteinExistence type="predicted"/>
<protein>
    <submittedName>
        <fullName evidence="1">Uncharacterized protein</fullName>
    </submittedName>
</protein>
<sequence length="117" mass="13155">MAERKHKKYRRVDSSEIQGEGSYVLFESPGFDALAVVLKVAELEGIESGNVDISKLDEGTFDAVFDLLDRTVKEWNWVDDDGQPLPQPGENDVIRKQLTQEEQVFLISSMPLGEAKN</sequence>